<sequence>MKKNKTWDGDGILILKDHVCTLQDSSGKVIGRTRAVFTTMSPGETVRVGSYEAEADARLSDKEFLSGRMFINAEVAHNSPPAAVVVPASSARPQFSTTASPSAGFRPPYANNNAEKLSAATFYAKYNTTATSSTTTGPIPRHDASAPNALVLPRPAGATVDVVVDPYLSKFLRPHQRDGVQFLYECVMGMKAIPGNGALLADEMGLGKTLMTIALAWTLLKQNPVWGRPPVASKVMIVCPVTLIGNWKREFRKWLGRDRVAVFPVDGKAKLRDFTNGKVYQVMIIGYEKLRLVQSELKHVTFDLVVCDEGHRIKSANNKSALALRTLKTPRRVLLTGTPIQNDLGEFFSMIDFVNPGLFDSYNAFKKEFELPIMRSRQPDARKHDIELGRARSEELAKLTKTFVLRRTADILAKYLPPKHEFVVFCKPTRSQLDICKELLESKVMKSLIKSDDMSNHLRAITALKKVCNSPKLLLVNASDATDTFVSTIDRTKAQTARSGKLVFLESFLQQLHDETDEKVVLVSSFTQTLDLLQSLLASLAMPFHRLDGSTPMKKRQEIVDTFNAADQARSFAFLLSAKSGGAGINLVGASRLILFDTDWNPSVDLQAMARIHRDGQKRAVYIYRLLTTGCIDEKIFQRQLTKKGLADNLMDGKADSSENSFTMSELRDIFTIYEDTACHTHDLLECNCDGTGGTHIKQESVESGSDHVDGHDDDDDDDDDDGGGGGAGAGWVSATQVLQGQSIVPKRMQAKNRLKALLEFTHIDPRAVVGKYDDLEDKADVLGDKVLQNGLEIDPKMECVSFVFRRMMCADEDVDATDDG</sequence>
<accession>A0ACC3TPG1</accession>
<evidence type="ECO:0000313" key="1">
    <source>
        <dbReference type="EMBL" id="KAK9322656.1"/>
    </source>
</evidence>
<gene>
    <name evidence="1" type="ORF">V1517DRAFT_130288</name>
</gene>
<organism evidence="1 2">
    <name type="scientific">Lipomyces orientalis</name>
    <dbReference type="NCBI Taxonomy" id="1233043"/>
    <lineage>
        <taxon>Eukaryota</taxon>
        <taxon>Fungi</taxon>
        <taxon>Dikarya</taxon>
        <taxon>Ascomycota</taxon>
        <taxon>Saccharomycotina</taxon>
        <taxon>Lipomycetes</taxon>
        <taxon>Lipomycetales</taxon>
        <taxon>Lipomycetaceae</taxon>
        <taxon>Lipomyces</taxon>
    </lineage>
</organism>
<comment type="caution">
    <text evidence="1">The sequence shown here is derived from an EMBL/GenBank/DDBJ whole genome shotgun (WGS) entry which is preliminary data.</text>
</comment>
<dbReference type="Proteomes" id="UP001489719">
    <property type="component" value="Unassembled WGS sequence"/>
</dbReference>
<name>A0ACC3TPG1_9ASCO</name>
<protein>
    <submittedName>
        <fullName evidence="1">SNF2 family N-terminal domain-containing protein</fullName>
    </submittedName>
</protein>
<keyword evidence="2" id="KW-1185">Reference proteome</keyword>
<reference evidence="2" key="1">
    <citation type="journal article" date="2024" name="Front. Bioeng. Biotechnol.">
        <title>Genome-scale model development and genomic sequencing of the oleaginous clade Lipomyces.</title>
        <authorList>
            <person name="Czajka J.J."/>
            <person name="Han Y."/>
            <person name="Kim J."/>
            <person name="Mondo S.J."/>
            <person name="Hofstad B.A."/>
            <person name="Robles A."/>
            <person name="Haridas S."/>
            <person name="Riley R."/>
            <person name="LaButti K."/>
            <person name="Pangilinan J."/>
            <person name="Andreopoulos W."/>
            <person name="Lipzen A."/>
            <person name="Yan J."/>
            <person name="Wang M."/>
            <person name="Ng V."/>
            <person name="Grigoriev I.V."/>
            <person name="Spatafora J.W."/>
            <person name="Magnuson J.K."/>
            <person name="Baker S.E."/>
            <person name="Pomraning K.R."/>
        </authorList>
    </citation>
    <scope>NUCLEOTIDE SEQUENCE [LARGE SCALE GENOMIC DNA]</scope>
    <source>
        <strain evidence="2">CBS 10300</strain>
    </source>
</reference>
<evidence type="ECO:0000313" key="2">
    <source>
        <dbReference type="Proteomes" id="UP001489719"/>
    </source>
</evidence>
<proteinExistence type="predicted"/>
<dbReference type="EMBL" id="MU970073">
    <property type="protein sequence ID" value="KAK9322656.1"/>
    <property type="molecule type" value="Genomic_DNA"/>
</dbReference>